<keyword evidence="7" id="KW-0460">Magnesium</keyword>
<organism evidence="13 14">
    <name type="scientific">Candidatus Pseudogracilibacillus intestinigallinarum</name>
    <dbReference type="NCBI Taxonomy" id="2838742"/>
    <lineage>
        <taxon>Bacteria</taxon>
        <taxon>Bacillati</taxon>
        <taxon>Bacillota</taxon>
        <taxon>Bacilli</taxon>
        <taxon>Bacillales</taxon>
        <taxon>Bacillaceae</taxon>
        <taxon>Pseudogracilibacillus</taxon>
    </lineage>
</organism>
<evidence type="ECO:0000256" key="8">
    <source>
        <dbReference type="ARBA" id="ARBA00022884"/>
    </source>
</evidence>
<evidence type="ECO:0000256" key="3">
    <source>
        <dbReference type="ARBA" id="ARBA00022694"/>
    </source>
</evidence>
<dbReference type="EC" id="2.7.7.72" evidence="13"/>
<evidence type="ECO:0000259" key="11">
    <source>
        <dbReference type="Pfam" id="PF12627"/>
    </source>
</evidence>
<dbReference type="NCBIfam" id="NF009814">
    <property type="entry name" value="PRK13299.1"/>
    <property type="match status" value="1"/>
</dbReference>
<dbReference type="GO" id="GO:0000049">
    <property type="term" value="F:tRNA binding"/>
    <property type="evidence" value="ECO:0007669"/>
    <property type="project" value="TreeGrafter"/>
</dbReference>
<evidence type="ECO:0000256" key="9">
    <source>
        <dbReference type="RuleBase" id="RU003953"/>
    </source>
</evidence>
<evidence type="ECO:0000256" key="6">
    <source>
        <dbReference type="ARBA" id="ARBA00022741"/>
    </source>
</evidence>
<keyword evidence="6" id="KW-0547">Nucleotide-binding</keyword>
<evidence type="ECO:0000256" key="7">
    <source>
        <dbReference type="ARBA" id="ARBA00022842"/>
    </source>
</evidence>
<proteinExistence type="inferred from homology"/>
<feature type="domain" description="Poly A polymerase head" evidence="10">
    <location>
        <begin position="23"/>
        <end position="128"/>
    </location>
</feature>
<dbReference type="GO" id="GO:0000166">
    <property type="term" value="F:nucleotide binding"/>
    <property type="evidence" value="ECO:0007669"/>
    <property type="project" value="UniProtKB-KW"/>
</dbReference>
<keyword evidence="2 9" id="KW-0808">Transferase</keyword>
<dbReference type="GO" id="GO:0004810">
    <property type="term" value="F:CCA tRNA nucleotidyltransferase activity"/>
    <property type="evidence" value="ECO:0007669"/>
    <property type="project" value="UniProtKB-EC"/>
</dbReference>
<protein>
    <submittedName>
        <fullName evidence="13">CCA tRNA nucleotidyltransferase</fullName>
        <ecNumber evidence="13">2.7.7.72</ecNumber>
    </submittedName>
</protein>
<evidence type="ECO:0000259" key="10">
    <source>
        <dbReference type="Pfam" id="PF01743"/>
    </source>
</evidence>
<dbReference type="InterPro" id="IPR002646">
    <property type="entry name" value="PolA_pol_head_dom"/>
</dbReference>
<dbReference type="Pfam" id="PF01743">
    <property type="entry name" value="PolyA_pol"/>
    <property type="match status" value="1"/>
</dbReference>
<dbReference type="SUPFAM" id="SSF81891">
    <property type="entry name" value="Poly A polymerase C-terminal region-like"/>
    <property type="match status" value="1"/>
</dbReference>
<dbReference type="InterPro" id="IPR050264">
    <property type="entry name" value="Bact_CCA-adding_enz_type3_sf"/>
</dbReference>
<dbReference type="Proteomes" id="UP000823937">
    <property type="component" value="Unassembled WGS sequence"/>
</dbReference>
<dbReference type="Pfam" id="PF12627">
    <property type="entry name" value="PolyA_pol_RNAbd"/>
    <property type="match status" value="1"/>
</dbReference>
<feature type="domain" description="CCA-adding enzyme C-terminal" evidence="12">
    <location>
        <begin position="241"/>
        <end position="380"/>
    </location>
</feature>
<dbReference type="PANTHER" id="PTHR46173:SF1">
    <property type="entry name" value="CCA TRNA NUCLEOTIDYLTRANSFERASE 1, MITOCHONDRIAL"/>
    <property type="match status" value="1"/>
</dbReference>
<evidence type="ECO:0000256" key="1">
    <source>
        <dbReference type="ARBA" id="ARBA00001946"/>
    </source>
</evidence>
<keyword evidence="5" id="KW-0479">Metal-binding</keyword>
<comment type="similarity">
    <text evidence="9">Belongs to the tRNA nucleotidyltransferase/poly(A) polymerase family.</text>
</comment>
<keyword evidence="4 13" id="KW-0548">Nucleotidyltransferase</keyword>
<dbReference type="InterPro" id="IPR043519">
    <property type="entry name" value="NT_sf"/>
</dbReference>
<reference evidence="13" key="2">
    <citation type="submission" date="2021-04" db="EMBL/GenBank/DDBJ databases">
        <authorList>
            <person name="Gilroy R."/>
        </authorList>
    </citation>
    <scope>NUCLEOTIDE SEQUENCE</scope>
    <source>
        <strain evidence="13">CHK169-2315</strain>
    </source>
</reference>
<evidence type="ECO:0000256" key="2">
    <source>
        <dbReference type="ARBA" id="ARBA00022679"/>
    </source>
</evidence>
<dbReference type="Pfam" id="PF13735">
    <property type="entry name" value="tRNA_NucTran2_2"/>
    <property type="match status" value="1"/>
</dbReference>
<dbReference type="EMBL" id="DXHX01000125">
    <property type="protein sequence ID" value="HIV75153.1"/>
    <property type="molecule type" value="Genomic_DNA"/>
</dbReference>
<comment type="caution">
    <text evidence="13">The sequence shown here is derived from an EMBL/GenBank/DDBJ whole genome shotgun (WGS) entry which is preliminary data.</text>
</comment>
<dbReference type="AlphaFoldDB" id="A0A9D1PMA5"/>
<keyword evidence="3" id="KW-0819">tRNA processing</keyword>
<dbReference type="CDD" id="cd05398">
    <property type="entry name" value="NT_ClassII-CCAase"/>
    <property type="match status" value="1"/>
</dbReference>
<evidence type="ECO:0000313" key="14">
    <source>
        <dbReference type="Proteomes" id="UP000823937"/>
    </source>
</evidence>
<dbReference type="Gene3D" id="1.10.246.80">
    <property type="match status" value="1"/>
</dbReference>
<reference evidence="13" key="1">
    <citation type="journal article" date="2021" name="PeerJ">
        <title>Extensive microbial diversity within the chicken gut microbiome revealed by metagenomics and culture.</title>
        <authorList>
            <person name="Gilroy R."/>
            <person name="Ravi A."/>
            <person name="Getino M."/>
            <person name="Pursley I."/>
            <person name="Horton D.L."/>
            <person name="Alikhan N.F."/>
            <person name="Baker D."/>
            <person name="Gharbi K."/>
            <person name="Hall N."/>
            <person name="Watson M."/>
            <person name="Adriaenssens E.M."/>
            <person name="Foster-Nyarko E."/>
            <person name="Jarju S."/>
            <person name="Secka A."/>
            <person name="Antonio M."/>
            <person name="Oren A."/>
            <person name="Chaudhuri R.R."/>
            <person name="La Ragione R."/>
            <person name="Hildebrand F."/>
            <person name="Pallen M.J."/>
        </authorList>
    </citation>
    <scope>NUCLEOTIDE SEQUENCE</scope>
    <source>
        <strain evidence="13">CHK169-2315</strain>
    </source>
</reference>
<dbReference type="InterPro" id="IPR032828">
    <property type="entry name" value="PolyA_RNA-bd"/>
</dbReference>
<evidence type="ECO:0000313" key="13">
    <source>
        <dbReference type="EMBL" id="HIV75153.1"/>
    </source>
</evidence>
<dbReference type="Gene3D" id="1.10.3090.10">
    <property type="entry name" value="cca-adding enzyme, domain 2"/>
    <property type="match status" value="1"/>
</dbReference>
<dbReference type="InterPro" id="IPR032810">
    <property type="entry name" value="CCA-adding_enz_C"/>
</dbReference>
<dbReference type="SUPFAM" id="SSF81301">
    <property type="entry name" value="Nucleotidyltransferase"/>
    <property type="match status" value="1"/>
</dbReference>
<evidence type="ECO:0000256" key="5">
    <source>
        <dbReference type="ARBA" id="ARBA00022723"/>
    </source>
</evidence>
<gene>
    <name evidence="13" type="ORF">H9895_08765</name>
</gene>
<evidence type="ECO:0000256" key="4">
    <source>
        <dbReference type="ARBA" id="ARBA00022695"/>
    </source>
</evidence>
<comment type="cofactor">
    <cofactor evidence="1">
        <name>Mg(2+)</name>
        <dbReference type="ChEBI" id="CHEBI:18420"/>
    </cofactor>
</comment>
<accession>A0A9D1PMA5</accession>
<dbReference type="GO" id="GO:0008033">
    <property type="term" value="P:tRNA processing"/>
    <property type="evidence" value="ECO:0007669"/>
    <property type="project" value="UniProtKB-KW"/>
</dbReference>
<dbReference type="Gene3D" id="3.30.460.10">
    <property type="entry name" value="Beta Polymerase, domain 2"/>
    <property type="match status" value="1"/>
</dbReference>
<evidence type="ECO:0000259" key="12">
    <source>
        <dbReference type="Pfam" id="PF13735"/>
    </source>
</evidence>
<feature type="domain" description="tRNA nucleotidyltransferase/poly(A) polymerase RNA and SrmB- binding" evidence="11">
    <location>
        <begin position="157"/>
        <end position="212"/>
    </location>
</feature>
<name>A0A9D1PMA5_9BACI</name>
<dbReference type="PANTHER" id="PTHR46173">
    <property type="entry name" value="CCA TRNA NUCLEOTIDYLTRANSFERASE 1, MITOCHONDRIAL"/>
    <property type="match status" value="1"/>
</dbReference>
<sequence length="388" mass="45053">MLPKSFEHVYEILEQIEKNGEVAYIVGGAVRNYLLEKEINDIDITTSATPTQIATFFPNVIDIASEYGTVLVIHHNVPYEITTFRGLKSTLEDDLMYRDFTMNAIAMDKSGDIVDVYEGLTHLHEKRIVAVQHATDRITEDPLRIIRAIRFVSELQFSLDDTLVNVMKDEAFRLEQIATERMLQEWTKLIKGHSIQLAWKYMNTVQIALYLPLFKEKPIMMNELATITRPFSGLAEFVAYMCIQKNDFSIQHWIKKWKMPNEVRNNANKLLVYYDHYQLHGIDDMLIYDVAEPLITPFVQLLQKVTESLSKNIDRHKWIEKKQALPIESRSALVVTGRDIMELFPEKRTGKWIGDLLREVEVAVVKGHLPNEKIILKEWIQCHPPVND</sequence>
<dbReference type="GO" id="GO:0046872">
    <property type="term" value="F:metal ion binding"/>
    <property type="evidence" value="ECO:0007669"/>
    <property type="project" value="UniProtKB-KW"/>
</dbReference>
<keyword evidence="8 9" id="KW-0694">RNA-binding</keyword>
<dbReference type="Gene3D" id="1.20.58.560">
    <property type="match status" value="1"/>
</dbReference>